<organism evidence="1 2">
    <name type="scientific">Maledivibacter halophilus</name>
    <dbReference type="NCBI Taxonomy" id="36842"/>
    <lineage>
        <taxon>Bacteria</taxon>
        <taxon>Bacillati</taxon>
        <taxon>Bacillota</taxon>
        <taxon>Clostridia</taxon>
        <taxon>Peptostreptococcales</taxon>
        <taxon>Caminicellaceae</taxon>
        <taxon>Maledivibacter</taxon>
    </lineage>
</organism>
<name>A0A1T5KGS0_9FIRM</name>
<sequence>MAYSDRELLARIIKCESGGEGDNGLQFIYMM</sequence>
<accession>A0A1T5KGS0</accession>
<protein>
    <submittedName>
        <fullName evidence="1">N-acetylmuramoyl-L-alanine amidase</fullName>
    </submittedName>
</protein>
<dbReference type="AlphaFoldDB" id="A0A1T5KGS0"/>
<evidence type="ECO:0000313" key="2">
    <source>
        <dbReference type="Proteomes" id="UP000190285"/>
    </source>
</evidence>
<gene>
    <name evidence="1" type="ORF">SAMN02194393_01803</name>
</gene>
<reference evidence="2" key="1">
    <citation type="submission" date="2017-02" db="EMBL/GenBank/DDBJ databases">
        <authorList>
            <person name="Varghese N."/>
            <person name="Submissions S."/>
        </authorList>
    </citation>
    <scope>NUCLEOTIDE SEQUENCE [LARGE SCALE GENOMIC DNA]</scope>
    <source>
        <strain evidence="2">M1</strain>
    </source>
</reference>
<keyword evidence="2" id="KW-1185">Reference proteome</keyword>
<evidence type="ECO:0000313" key="1">
    <source>
        <dbReference type="EMBL" id="SKC62956.1"/>
    </source>
</evidence>
<dbReference type="Proteomes" id="UP000190285">
    <property type="component" value="Unassembled WGS sequence"/>
</dbReference>
<dbReference type="EMBL" id="FUZT01000004">
    <property type="protein sequence ID" value="SKC62956.1"/>
    <property type="molecule type" value="Genomic_DNA"/>
</dbReference>
<proteinExistence type="predicted"/>